<evidence type="ECO:0000256" key="1">
    <source>
        <dbReference type="SAM" id="SignalP"/>
    </source>
</evidence>
<dbReference type="AlphaFoldDB" id="A0A5C5Z3J6"/>
<dbReference type="EMBL" id="SJPJ01000001">
    <property type="protein sequence ID" value="TWT81969.1"/>
    <property type="molecule type" value="Genomic_DNA"/>
</dbReference>
<keyword evidence="4" id="KW-1185">Reference proteome</keyword>
<reference evidence="3 4" key="1">
    <citation type="submission" date="2019-02" db="EMBL/GenBank/DDBJ databases">
        <title>Deep-cultivation of Planctomycetes and their phenomic and genomic characterization uncovers novel biology.</title>
        <authorList>
            <person name="Wiegand S."/>
            <person name="Jogler M."/>
            <person name="Boedeker C."/>
            <person name="Pinto D."/>
            <person name="Vollmers J."/>
            <person name="Rivas-Marin E."/>
            <person name="Kohn T."/>
            <person name="Peeters S.H."/>
            <person name="Heuer A."/>
            <person name="Rast P."/>
            <person name="Oberbeckmann S."/>
            <person name="Bunk B."/>
            <person name="Jeske O."/>
            <person name="Meyerdierks A."/>
            <person name="Storesund J.E."/>
            <person name="Kallscheuer N."/>
            <person name="Luecker S."/>
            <person name="Lage O.M."/>
            <person name="Pohl T."/>
            <person name="Merkel B.J."/>
            <person name="Hornburger P."/>
            <person name="Mueller R.-W."/>
            <person name="Bruemmer F."/>
            <person name="Labrenz M."/>
            <person name="Spormann A.M."/>
            <person name="Op Den Camp H."/>
            <person name="Overmann J."/>
            <person name="Amann R."/>
            <person name="Jetten M.S.M."/>
            <person name="Mascher T."/>
            <person name="Medema M.H."/>
            <person name="Devos D.P."/>
            <person name="Kaster A.-K."/>
            <person name="Ovreas L."/>
            <person name="Rohde M."/>
            <person name="Galperin M.Y."/>
            <person name="Jogler C."/>
        </authorList>
    </citation>
    <scope>NUCLEOTIDE SEQUENCE [LARGE SCALE GENOMIC DNA]</scope>
    <source>
        <strain evidence="3 4">CA13</strain>
    </source>
</reference>
<feature type="signal peptide" evidence="1">
    <location>
        <begin position="1"/>
        <end position="25"/>
    </location>
</feature>
<dbReference type="SUPFAM" id="SSF50998">
    <property type="entry name" value="Quinoprotein alcohol dehydrogenase-like"/>
    <property type="match status" value="2"/>
</dbReference>
<organism evidence="3 4">
    <name type="scientific">Novipirellula herctigrandis</name>
    <dbReference type="NCBI Taxonomy" id="2527986"/>
    <lineage>
        <taxon>Bacteria</taxon>
        <taxon>Pseudomonadati</taxon>
        <taxon>Planctomycetota</taxon>
        <taxon>Planctomycetia</taxon>
        <taxon>Pirellulales</taxon>
        <taxon>Pirellulaceae</taxon>
        <taxon>Novipirellula</taxon>
    </lineage>
</organism>
<feature type="domain" description="Pyrrolo-quinoline quinone repeat" evidence="2">
    <location>
        <begin position="393"/>
        <end position="468"/>
    </location>
</feature>
<name>A0A5C5Z3J6_9BACT</name>
<feature type="chain" id="PRO_5022833430" evidence="1">
    <location>
        <begin position="26"/>
        <end position="511"/>
    </location>
</feature>
<dbReference type="RefSeq" id="WP_419194421.1">
    <property type="nucleotide sequence ID" value="NZ_SJPJ01000001.1"/>
</dbReference>
<proteinExistence type="predicted"/>
<dbReference type="InterPro" id="IPR011047">
    <property type="entry name" value="Quinoprotein_ADH-like_sf"/>
</dbReference>
<dbReference type="Pfam" id="PF13360">
    <property type="entry name" value="PQQ_2"/>
    <property type="match status" value="1"/>
</dbReference>
<evidence type="ECO:0000313" key="3">
    <source>
        <dbReference type="EMBL" id="TWT81969.1"/>
    </source>
</evidence>
<comment type="caution">
    <text evidence="3">The sequence shown here is derived from an EMBL/GenBank/DDBJ whole genome shotgun (WGS) entry which is preliminary data.</text>
</comment>
<dbReference type="InterPro" id="IPR018391">
    <property type="entry name" value="PQQ_b-propeller_rpt"/>
</dbReference>
<accession>A0A5C5Z3J6</accession>
<evidence type="ECO:0000259" key="2">
    <source>
        <dbReference type="Pfam" id="PF13360"/>
    </source>
</evidence>
<protein>
    <submittedName>
        <fullName evidence="3">Outer membrane biogenesis protein BamB</fullName>
    </submittedName>
</protein>
<evidence type="ECO:0000313" key="4">
    <source>
        <dbReference type="Proteomes" id="UP000315010"/>
    </source>
</evidence>
<dbReference type="SMART" id="SM00564">
    <property type="entry name" value="PQQ"/>
    <property type="match status" value="3"/>
</dbReference>
<dbReference type="Gene3D" id="2.130.10.10">
    <property type="entry name" value="YVTN repeat-like/Quinoprotein amine dehydrogenase"/>
    <property type="match status" value="2"/>
</dbReference>
<dbReference type="Proteomes" id="UP000315010">
    <property type="component" value="Unassembled WGS sequence"/>
</dbReference>
<keyword evidence="1" id="KW-0732">Signal</keyword>
<sequence precursor="true">MNSVHLNLFACMSTICLVLGAPSQAADQLQWGQPHTRNMISHETNLPDNFDLETGENIKWSAPLGTNAYGSPVIASGKVLIGANNAVPRDARHVGDRSVLLCLNENDGSLCWQLAVPRIEGGDIYKDWPNIGMCSPPTVEGDRVYTVTNRFEVACLDLQGQANGNDGPYVDEGMHMALKESGKQSIDPEPMEITNIDADLLWIFDMPAEVGAYPHDGAHSSILLDGENLYVNTCNGVDNTHAVIRSPDAPSLIAIDKQTGRLVGQDTERIGPQIFHSTWSSPAMGQIDGRRLVFFAGGDGILYAFNALDSKGTSVPVEFERRWRFDFDPTAPKKDIHSYLRNRREGPSNIKSMPVLDHQRLYVTGGGDIWWGKKKAWLVCIDATQSGDITHSARQWTYPLENHACSTPSIYNGMVFVADCGGKLHCVDAKTGEAYWKIDLGRDVWGSTLVADGKVYVGTRAGDFWIVAAAKEKQVLSHKKFDAPIASTPVAANGVLYVATLEQLYAIEQAR</sequence>
<dbReference type="InterPro" id="IPR002372">
    <property type="entry name" value="PQQ_rpt_dom"/>
</dbReference>
<gene>
    <name evidence="3" type="ORF">CA13_34240</name>
</gene>
<dbReference type="InterPro" id="IPR015943">
    <property type="entry name" value="WD40/YVTN_repeat-like_dom_sf"/>
</dbReference>
<dbReference type="PANTHER" id="PTHR34512:SF30">
    <property type="entry name" value="OUTER MEMBRANE PROTEIN ASSEMBLY FACTOR BAMB"/>
    <property type="match status" value="1"/>
</dbReference>
<dbReference type="PANTHER" id="PTHR34512">
    <property type="entry name" value="CELL SURFACE PROTEIN"/>
    <property type="match status" value="1"/>
</dbReference>